<feature type="compositionally biased region" description="Polar residues" evidence="4">
    <location>
        <begin position="445"/>
        <end position="458"/>
    </location>
</feature>
<evidence type="ECO:0000256" key="4">
    <source>
        <dbReference type="SAM" id="MobiDB-lite"/>
    </source>
</evidence>
<dbReference type="EMBL" id="KK107347">
    <property type="protein sequence ID" value="EZA52252.1"/>
    <property type="molecule type" value="Genomic_DNA"/>
</dbReference>
<evidence type="ECO:0000256" key="3">
    <source>
        <dbReference type="SAM" id="Coils"/>
    </source>
</evidence>
<evidence type="ECO:0000256" key="1">
    <source>
        <dbReference type="ARBA" id="ARBA00005602"/>
    </source>
</evidence>
<feature type="coiled-coil region" evidence="3">
    <location>
        <begin position="45"/>
        <end position="72"/>
    </location>
</feature>
<dbReference type="GO" id="GO:0034314">
    <property type="term" value="P:Arp2/3 complex-mediated actin nucleation"/>
    <property type="evidence" value="ECO:0007669"/>
    <property type="project" value="InterPro"/>
</dbReference>
<dbReference type="GO" id="GO:0005829">
    <property type="term" value="C:cytosol"/>
    <property type="evidence" value="ECO:0007669"/>
    <property type="project" value="GOC"/>
</dbReference>
<dbReference type="GO" id="GO:0042147">
    <property type="term" value="P:retrograde transport, endosome to Golgi"/>
    <property type="evidence" value="ECO:0007669"/>
    <property type="project" value="TreeGrafter"/>
</dbReference>
<dbReference type="GO" id="GO:0006887">
    <property type="term" value="P:exocytosis"/>
    <property type="evidence" value="ECO:0007669"/>
    <property type="project" value="TreeGrafter"/>
</dbReference>
<evidence type="ECO:0000256" key="2">
    <source>
        <dbReference type="ARBA" id="ARBA00023203"/>
    </source>
</evidence>
<dbReference type="OrthoDB" id="307871at2759"/>
<dbReference type="InterPro" id="IPR028290">
    <property type="entry name" value="WASH1"/>
</dbReference>
<dbReference type="GO" id="GO:0032456">
    <property type="term" value="P:endocytic recycling"/>
    <property type="evidence" value="ECO:0007669"/>
    <property type="project" value="TreeGrafter"/>
</dbReference>
<reference evidence="6 7" key="1">
    <citation type="journal article" date="2014" name="Curr. Biol.">
        <title>The genome of the clonal raider ant Cerapachys biroi.</title>
        <authorList>
            <person name="Oxley P.R."/>
            <person name="Ji L."/>
            <person name="Fetter-Pruneda I."/>
            <person name="McKenzie S.K."/>
            <person name="Li C."/>
            <person name="Hu H."/>
            <person name="Zhang G."/>
            <person name="Kronauer D.J."/>
        </authorList>
    </citation>
    <scope>NUCLEOTIDE SEQUENCE [LARGE SCALE GENOMIC DNA]</scope>
</reference>
<organism evidence="6 7">
    <name type="scientific">Ooceraea biroi</name>
    <name type="common">Clonal raider ant</name>
    <name type="synonym">Cerapachys biroi</name>
    <dbReference type="NCBI Taxonomy" id="2015173"/>
    <lineage>
        <taxon>Eukaryota</taxon>
        <taxon>Metazoa</taxon>
        <taxon>Ecdysozoa</taxon>
        <taxon>Arthropoda</taxon>
        <taxon>Hexapoda</taxon>
        <taxon>Insecta</taxon>
        <taxon>Pterygota</taxon>
        <taxon>Neoptera</taxon>
        <taxon>Endopterygota</taxon>
        <taxon>Hymenoptera</taxon>
        <taxon>Apocrita</taxon>
        <taxon>Aculeata</taxon>
        <taxon>Formicoidea</taxon>
        <taxon>Formicidae</taxon>
        <taxon>Dorylinae</taxon>
        <taxon>Ooceraea</taxon>
    </lineage>
</organism>
<proteinExistence type="inferred from homology"/>
<feature type="region of interest" description="Disordered" evidence="4">
    <location>
        <begin position="431"/>
        <end position="468"/>
    </location>
</feature>
<dbReference type="GO" id="GO:0071203">
    <property type="term" value="C:WASH complex"/>
    <property type="evidence" value="ECO:0007669"/>
    <property type="project" value="InterPro"/>
</dbReference>
<feature type="region of interest" description="Disordered" evidence="4">
    <location>
        <begin position="381"/>
        <end position="400"/>
    </location>
</feature>
<sequence>MPERLEIGVIPNNLRHEETIVQIAEALDNLGDAVSYIFDCIDKRLSENMQRLTSIKERARKLENKLHYLQTNLNLKAVKMYSAAKYPASHTYKEYQMTIPLQPERAATIPSIYKCSVPIKDIPEAYLSSNCKTEDGQYAANINLQEKLQFYHVRSKASKKENSEDDEQPYPPQLSSVSALLLFDSMDSPYEKASMRSSRQSTDKQQIEDAPDSIVQPWLSSEMDAASSYLYTPTLGEVPQINVPLTLPDLPGIVDDEKFVLDLNSQSPIAPSSAVTTPTVRLDLPTPISEEKESQLKIADNAPHLPILTETVPTVATVVSSREPAPPPPPPPGAMNTMNIVPASDDGSEKKEKTSRPPAKTVTDDRSNLMAAIRDAGGIGRAKLRPTVPDEKKGDRWSSASVGGDLMADLHAKLALRRKGIAGSTVGALERMSSLIPPPPKPNEASASDRNSAASEYDSQPDTDDWEE</sequence>
<dbReference type="GO" id="GO:0043014">
    <property type="term" value="F:alpha-tubulin binding"/>
    <property type="evidence" value="ECO:0007669"/>
    <property type="project" value="InterPro"/>
</dbReference>
<dbReference type="PANTHER" id="PTHR23331">
    <property type="entry name" value="CXYORF1"/>
    <property type="match status" value="1"/>
</dbReference>
<dbReference type="GO" id="GO:0043015">
    <property type="term" value="F:gamma-tubulin binding"/>
    <property type="evidence" value="ECO:0007669"/>
    <property type="project" value="TreeGrafter"/>
</dbReference>
<dbReference type="STRING" id="2015173.A0A026W818"/>
<keyword evidence="3" id="KW-0175">Coiled coil</keyword>
<feature type="domain" description="WH2" evidence="5">
    <location>
        <begin position="365"/>
        <end position="387"/>
    </location>
</feature>
<comment type="similarity">
    <text evidence="1">Belongs to the WASH1 family.</text>
</comment>
<dbReference type="Pfam" id="PF11945">
    <property type="entry name" value="WASH_WAHD"/>
    <property type="match status" value="1"/>
</dbReference>
<accession>A0A026W818</accession>
<evidence type="ECO:0000313" key="6">
    <source>
        <dbReference type="EMBL" id="EZA52252.1"/>
    </source>
</evidence>
<evidence type="ECO:0000313" key="7">
    <source>
        <dbReference type="Proteomes" id="UP000053097"/>
    </source>
</evidence>
<name>A0A026W818_OOCBI</name>
<feature type="compositionally biased region" description="Pro residues" evidence="4">
    <location>
        <begin position="324"/>
        <end position="333"/>
    </location>
</feature>
<keyword evidence="7" id="KW-1185">Reference proteome</keyword>
<dbReference type="InterPro" id="IPR021854">
    <property type="entry name" value="WASH1_WAHD"/>
</dbReference>
<protein>
    <submittedName>
        <fullName evidence="6">WAS protein family-like protein</fullName>
    </submittedName>
</protein>
<dbReference type="InterPro" id="IPR003124">
    <property type="entry name" value="WH2_dom"/>
</dbReference>
<dbReference type="PROSITE" id="PS51082">
    <property type="entry name" value="WH2"/>
    <property type="match status" value="1"/>
</dbReference>
<evidence type="ECO:0000259" key="5">
    <source>
        <dbReference type="PROSITE" id="PS51082"/>
    </source>
</evidence>
<dbReference type="Proteomes" id="UP000053097">
    <property type="component" value="Unassembled WGS sequence"/>
</dbReference>
<dbReference type="OMA" id="SMDSPYE"/>
<gene>
    <name evidence="6" type="ORF">X777_08922</name>
</gene>
<dbReference type="PANTHER" id="PTHR23331:SF1">
    <property type="entry name" value="WASH COMPLEX SUBUNIT 1"/>
    <property type="match status" value="1"/>
</dbReference>
<feature type="compositionally biased region" description="Acidic residues" evidence="4">
    <location>
        <begin position="459"/>
        <end position="468"/>
    </location>
</feature>
<keyword evidence="2" id="KW-0009">Actin-binding</keyword>
<dbReference type="GO" id="GO:0055037">
    <property type="term" value="C:recycling endosome"/>
    <property type="evidence" value="ECO:0007669"/>
    <property type="project" value="TreeGrafter"/>
</dbReference>
<dbReference type="GO" id="GO:0003779">
    <property type="term" value="F:actin binding"/>
    <property type="evidence" value="ECO:0007669"/>
    <property type="project" value="UniProtKB-KW"/>
</dbReference>
<feature type="region of interest" description="Disordered" evidence="4">
    <location>
        <begin position="317"/>
        <end position="363"/>
    </location>
</feature>
<dbReference type="AlphaFoldDB" id="A0A026W818"/>
<dbReference type="GO" id="GO:0005769">
    <property type="term" value="C:early endosome"/>
    <property type="evidence" value="ECO:0007669"/>
    <property type="project" value="InterPro"/>
</dbReference>